<comment type="caution">
    <text evidence="2">The sequence shown here is derived from an EMBL/GenBank/DDBJ whole genome shotgun (WGS) entry which is preliminary data.</text>
</comment>
<accession>A0A8J2Z634</accession>
<evidence type="ECO:0008006" key="4">
    <source>
        <dbReference type="Google" id="ProtNLM"/>
    </source>
</evidence>
<dbReference type="InterPro" id="IPR036937">
    <property type="entry name" value="Adhesion_dom_fimbrial_sf"/>
</dbReference>
<dbReference type="AlphaFoldDB" id="A0A8J2Z634"/>
<dbReference type="EMBL" id="BMJS01000028">
    <property type="protein sequence ID" value="GGG03614.1"/>
    <property type="molecule type" value="Genomic_DNA"/>
</dbReference>
<evidence type="ECO:0000313" key="3">
    <source>
        <dbReference type="Proteomes" id="UP000636949"/>
    </source>
</evidence>
<dbReference type="Proteomes" id="UP000636949">
    <property type="component" value="Unassembled WGS sequence"/>
</dbReference>
<dbReference type="GO" id="GO:0007155">
    <property type="term" value="P:cell adhesion"/>
    <property type="evidence" value="ECO:0007669"/>
    <property type="project" value="InterPro"/>
</dbReference>
<keyword evidence="1" id="KW-0732">Signal</keyword>
<reference evidence="2" key="1">
    <citation type="journal article" date="2014" name="Int. J. Syst. Evol. Microbiol.">
        <title>Complete genome sequence of Corynebacterium casei LMG S-19264T (=DSM 44701T), isolated from a smear-ripened cheese.</title>
        <authorList>
            <consortium name="US DOE Joint Genome Institute (JGI-PGF)"/>
            <person name="Walter F."/>
            <person name="Albersmeier A."/>
            <person name="Kalinowski J."/>
            <person name="Ruckert C."/>
        </authorList>
    </citation>
    <scope>NUCLEOTIDE SEQUENCE</scope>
    <source>
        <strain evidence="2">CGMCC 1.15758</strain>
    </source>
</reference>
<reference evidence="2" key="2">
    <citation type="submission" date="2020-09" db="EMBL/GenBank/DDBJ databases">
        <authorList>
            <person name="Sun Q."/>
            <person name="Zhou Y."/>
        </authorList>
    </citation>
    <scope>NUCLEOTIDE SEQUENCE</scope>
    <source>
        <strain evidence="2">CGMCC 1.15758</strain>
    </source>
</reference>
<dbReference type="Gene3D" id="2.60.40.1090">
    <property type="entry name" value="Fimbrial-type adhesion domain"/>
    <property type="match status" value="1"/>
</dbReference>
<organism evidence="2 3">
    <name type="scientific">Cysteiniphilum litorale</name>
    <dbReference type="NCBI Taxonomy" id="2056700"/>
    <lineage>
        <taxon>Bacteria</taxon>
        <taxon>Pseudomonadati</taxon>
        <taxon>Pseudomonadota</taxon>
        <taxon>Gammaproteobacteria</taxon>
        <taxon>Thiotrichales</taxon>
        <taxon>Fastidiosibacteraceae</taxon>
        <taxon>Cysteiniphilum</taxon>
    </lineage>
</organism>
<dbReference type="InterPro" id="IPR008966">
    <property type="entry name" value="Adhesion_dom_sf"/>
</dbReference>
<keyword evidence="3" id="KW-1185">Reference proteome</keyword>
<name>A0A8J2Z634_9GAMM</name>
<evidence type="ECO:0000256" key="1">
    <source>
        <dbReference type="SAM" id="SignalP"/>
    </source>
</evidence>
<evidence type="ECO:0000313" key="2">
    <source>
        <dbReference type="EMBL" id="GGG03614.1"/>
    </source>
</evidence>
<dbReference type="GO" id="GO:0009289">
    <property type="term" value="C:pilus"/>
    <property type="evidence" value="ECO:0007669"/>
    <property type="project" value="InterPro"/>
</dbReference>
<feature type="signal peptide" evidence="1">
    <location>
        <begin position="1"/>
        <end position="23"/>
    </location>
</feature>
<dbReference type="SUPFAM" id="SSF49401">
    <property type="entry name" value="Bacterial adhesins"/>
    <property type="match status" value="1"/>
</dbReference>
<proteinExistence type="predicted"/>
<protein>
    <recommendedName>
        <fullName evidence="4">Fimbrial protein</fullName>
    </recommendedName>
</protein>
<sequence>MKLINKIKWSLLAPLGAITISFAQGSLDVKFTGAISYSDTCEVALFDKNGLYVPSNIISLEQLKPSDAEIQGAVGTKTKFYIGPRDPNLCRSVKSAEITTVGLESSTKGVLRNLSQFGPQNIGVAVRDENDNNVINQTTKYGSLSTPFRVMFNAFMYNLNGIKPIGGEITSSLVFIVSYQEV</sequence>
<feature type="chain" id="PRO_5035211584" description="Fimbrial protein" evidence="1">
    <location>
        <begin position="24"/>
        <end position="182"/>
    </location>
</feature>
<gene>
    <name evidence="2" type="ORF">GCM10010995_21310</name>
</gene>
<dbReference type="RefSeq" id="WP_117003456.1">
    <property type="nucleotide sequence ID" value="NZ_BMJS01000028.1"/>
</dbReference>